<evidence type="ECO:0000256" key="5">
    <source>
        <dbReference type="SAM" id="MobiDB-lite"/>
    </source>
</evidence>
<evidence type="ECO:0000256" key="4">
    <source>
        <dbReference type="ARBA" id="ARBA00024045"/>
    </source>
</evidence>
<dbReference type="InterPro" id="IPR036163">
    <property type="entry name" value="HMA_dom_sf"/>
</dbReference>
<feature type="region of interest" description="Disordered" evidence="5">
    <location>
        <begin position="75"/>
        <end position="147"/>
    </location>
</feature>
<organism evidence="7">
    <name type="scientific">Ananas comosus var. bracteatus</name>
    <name type="common">red pineapple</name>
    <dbReference type="NCBI Taxonomy" id="296719"/>
    <lineage>
        <taxon>Eukaryota</taxon>
        <taxon>Viridiplantae</taxon>
        <taxon>Streptophyta</taxon>
        <taxon>Embryophyta</taxon>
        <taxon>Tracheophyta</taxon>
        <taxon>Spermatophyta</taxon>
        <taxon>Magnoliopsida</taxon>
        <taxon>Liliopsida</taxon>
        <taxon>Poales</taxon>
        <taxon>Bromeliaceae</taxon>
        <taxon>Bromelioideae</taxon>
        <taxon>Ananas</taxon>
    </lineage>
</organism>
<dbReference type="Gene3D" id="3.30.70.100">
    <property type="match status" value="1"/>
</dbReference>
<dbReference type="InterPro" id="IPR006121">
    <property type="entry name" value="HMA_dom"/>
</dbReference>
<evidence type="ECO:0000313" key="7">
    <source>
        <dbReference type="EMBL" id="CAD1842684.1"/>
    </source>
</evidence>
<feature type="domain" description="HMA" evidence="6">
    <location>
        <begin position="12"/>
        <end position="75"/>
    </location>
</feature>
<evidence type="ECO:0000256" key="2">
    <source>
        <dbReference type="ARBA" id="ARBA00022723"/>
    </source>
</evidence>
<dbReference type="PANTHER" id="PTHR45868">
    <property type="entry name" value="HEAVY METAL-ASSOCIATED ISOPRENYLATED PLANT PROTEIN 33-RELATED"/>
    <property type="match status" value="1"/>
</dbReference>
<dbReference type="CDD" id="cd00371">
    <property type="entry name" value="HMA"/>
    <property type="match status" value="1"/>
</dbReference>
<accession>A0A6V7QHR2</accession>
<dbReference type="AlphaFoldDB" id="A0A6V7QHR2"/>
<evidence type="ECO:0000256" key="1">
    <source>
        <dbReference type="ARBA" id="ARBA00022481"/>
    </source>
</evidence>
<evidence type="ECO:0000259" key="6">
    <source>
        <dbReference type="PROSITE" id="PS50846"/>
    </source>
</evidence>
<keyword evidence="3" id="KW-0449">Lipoprotein</keyword>
<protein>
    <recommendedName>
        <fullName evidence="6">HMA domain-containing protein</fullName>
    </recommendedName>
</protein>
<keyword evidence="3" id="KW-0636">Prenylation</keyword>
<sequence length="147" mass="16592">MTKDEDFKLFKIQTHLLRVNIHCDGCKQKVKKLLQKIEGVFSVSIDVEQQKVSVTGTVGSEALIKKLLRAGKHAELWSNNSKNSSQNQQKPNSQKQQQQQKQNAPPNLKDCNKNNNSSRNNNKDQAKQGLMQGSRHSRTSTRSSSPH</sequence>
<feature type="compositionally biased region" description="Low complexity" evidence="5">
    <location>
        <begin position="78"/>
        <end position="103"/>
    </location>
</feature>
<dbReference type="GO" id="GO:0046872">
    <property type="term" value="F:metal ion binding"/>
    <property type="evidence" value="ECO:0007669"/>
    <property type="project" value="UniProtKB-KW"/>
</dbReference>
<evidence type="ECO:0000256" key="3">
    <source>
        <dbReference type="ARBA" id="ARBA00023289"/>
    </source>
</evidence>
<reference evidence="7" key="1">
    <citation type="submission" date="2020-07" db="EMBL/GenBank/DDBJ databases">
        <authorList>
            <person name="Lin J."/>
        </authorList>
    </citation>
    <scope>NUCLEOTIDE SEQUENCE</scope>
</reference>
<keyword evidence="2" id="KW-0479">Metal-binding</keyword>
<dbReference type="PROSITE" id="PS50846">
    <property type="entry name" value="HMA_2"/>
    <property type="match status" value="1"/>
</dbReference>
<dbReference type="SUPFAM" id="SSF55008">
    <property type="entry name" value="HMA, heavy metal-associated domain"/>
    <property type="match status" value="1"/>
</dbReference>
<comment type="similarity">
    <text evidence="4">Belongs to the HIPP family.</text>
</comment>
<keyword evidence="1" id="KW-0488">Methylation</keyword>
<gene>
    <name evidence="7" type="ORF">CB5_LOCUS25895</name>
</gene>
<proteinExistence type="inferred from homology"/>
<dbReference type="PANTHER" id="PTHR45868:SF19">
    <property type="entry name" value="HEAVY METAL-ASSOCIATED ISOPRENYLATED PLANT PROTEIN 37"/>
    <property type="match status" value="1"/>
</dbReference>
<dbReference type="Pfam" id="PF00403">
    <property type="entry name" value="HMA"/>
    <property type="match status" value="1"/>
</dbReference>
<dbReference type="FunFam" id="3.30.70.100:FF:000008">
    <property type="entry name" value="Copper transport protein ATOX1"/>
    <property type="match status" value="1"/>
</dbReference>
<dbReference type="EMBL" id="LR862136">
    <property type="protein sequence ID" value="CAD1842684.1"/>
    <property type="molecule type" value="Genomic_DNA"/>
</dbReference>
<name>A0A6V7QHR2_ANACO</name>